<evidence type="ECO:0000313" key="4">
    <source>
        <dbReference type="EMBL" id="MBN8660201.1"/>
    </source>
</evidence>
<keyword evidence="3" id="KW-0963">Cytoplasm</keyword>
<name>A0A8J7TLQ8_9BACT</name>
<reference evidence="4" key="1">
    <citation type="submission" date="2021-02" db="EMBL/GenBank/DDBJ databases">
        <title>Genome-Resolved Metagenomics of a Microbial Community Performing Photosynthetic Biological Nutrient Removal.</title>
        <authorList>
            <person name="Mcdaniel E.A."/>
        </authorList>
    </citation>
    <scope>NUCLEOTIDE SEQUENCE</scope>
    <source>
        <strain evidence="4">UWPOB_OBS1</strain>
    </source>
</reference>
<feature type="site" description="Important for substrate specificity" evidence="3">
    <location>
        <position position="22"/>
    </location>
</feature>
<evidence type="ECO:0000256" key="1">
    <source>
        <dbReference type="ARBA" id="ARBA00001968"/>
    </source>
</evidence>
<dbReference type="GO" id="GO:0047429">
    <property type="term" value="F:nucleoside triphosphate diphosphatase activity"/>
    <property type="evidence" value="ECO:0007669"/>
    <property type="project" value="UniProtKB-EC"/>
</dbReference>
<proteinExistence type="inferred from homology"/>
<dbReference type="EMBL" id="JAFLCK010000008">
    <property type="protein sequence ID" value="MBN8660201.1"/>
    <property type="molecule type" value="Genomic_DNA"/>
</dbReference>
<evidence type="ECO:0000256" key="2">
    <source>
        <dbReference type="ARBA" id="ARBA00022801"/>
    </source>
</evidence>
<keyword evidence="2 3" id="KW-0378">Hydrolase</keyword>
<dbReference type="PIRSF" id="PIRSF006305">
    <property type="entry name" value="Maf"/>
    <property type="match status" value="1"/>
</dbReference>
<comment type="caution">
    <text evidence="4">The sequence shown here is derived from an EMBL/GenBank/DDBJ whole genome shotgun (WGS) entry which is preliminary data.</text>
</comment>
<feature type="site" description="Important for substrate specificity" evidence="3">
    <location>
        <position position="174"/>
    </location>
</feature>
<comment type="function">
    <text evidence="3">Nucleoside triphosphate pyrophosphatase that hydrolyzes dTTP and UTP. May have a dual role in cell division arrest and in preventing the incorporation of modified nucleotides into cellular nucleic acids.</text>
</comment>
<dbReference type="Gene3D" id="3.90.950.10">
    <property type="match status" value="1"/>
</dbReference>
<dbReference type="PANTHER" id="PTHR43213:SF5">
    <property type="entry name" value="BIFUNCTIONAL DTTP_UTP PYROPHOSPHATASE_METHYLTRANSFERASE PROTEIN-RELATED"/>
    <property type="match status" value="1"/>
</dbReference>
<comment type="similarity">
    <text evidence="3">Belongs to the Maf family. YhdE subfamily.</text>
</comment>
<organism evidence="4 5">
    <name type="scientific">Candidatus Obscuribacter phosphatis</name>
    <dbReference type="NCBI Taxonomy" id="1906157"/>
    <lineage>
        <taxon>Bacteria</taxon>
        <taxon>Bacillati</taxon>
        <taxon>Candidatus Melainabacteria</taxon>
        <taxon>Candidatus Obscuribacterales</taxon>
        <taxon>Candidatus Obscuribacteraceae</taxon>
        <taxon>Candidatus Obscuribacter</taxon>
    </lineage>
</organism>
<comment type="subcellular location">
    <subcellularLocation>
        <location evidence="3">Cytoplasm</location>
    </subcellularLocation>
</comment>
<dbReference type="GO" id="GO:0005737">
    <property type="term" value="C:cytoplasm"/>
    <property type="evidence" value="ECO:0007669"/>
    <property type="project" value="UniProtKB-SubCell"/>
</dbReference>
<dbReference type="Proteomes" id="UP000664277">
    <property type="component" value="Unassembled WGS sequence"/>
</dbReference>
<evidence type="ECO:0000313" key="5">
    <source>
        <dbReference type="Proteomes" id="UP000664277"/>
    </source>
</evidence>
<sequence>MSEPKAPANGDLKIILASSSPRRIQLLQNLSLQFEIKPADIDETVPPGLSPPQIVCELARLKGERILSTLSLSQPGRYLIIAADTLVARDDQVLGKPVDRQDAVKMLMSLSNRSHSVYTGVHLILTAHSLGEPHQSRTFFGDTKVVVRSLQPEEVEAYVATGEPDDKAGAYALQGIGAFLIDHIEGCPANVIGLPVPLLVKELRHMGLKVMGL</sequence>
<comment type="catalytic activity">
    <reaction evidence="3">
        <text>UTP + H2O = UMP + diphosphate + H(+)</text>
        <dbReference type="Rhea" id="RHEA:29395"/>
        <dbReference type="ChEBI" id="CHEBI:15377"/>
        <dbReference type="ChEBI" id="CHEBI:15378"/>
        <dbReference type="ChEBI" id="CHEBI:33019"/>
        <dbReference type="ChEBI" id="CHEBI:46398"/>
        <dbReference type="ChEBI" id="CHEBI:57865"/>
        <dbReference type="EC" id="3.6.1.9"/>
    </reaction>
</comment>
<dbReference type="HAMAP" id="MF_00528">
    <property type="entry name" value="Maf"/>
    <property type="match status" value="1"/>
</dbReference>
<dbReference type="CDD" id="cd00555">
    <property type="entry name" value="Maf"/>
    <property type="match status" value="1"/>
</dbReference>
<dbReference type="AlphaFoldDB" id="A0A8J7TLQ8"/>
<dbReference type="InterPro" id="IPR003697">
    <property type="entry name" value="Maf-like"/>
</dbReference>
<dbReference type="GO" id="GO:0009117">
    <property type="term" value="P:nucleotide metabolic process"/>
    <property type="evidence" value="ECO:0007669"/>
    <property type="project" value="UniProtKB-KW"/>
</dbReference>
<comment type="caution">
    <text evidence="3">Lacks conserved residue(s) required for the propagation of feature annotation.</text>
</comment>
<feature type="site" description="Important for substrate specificity" evidence="3">
    <location>
        <position position="85"/>
    </location>
</feature>
<dbReference type="InterPro" id="IPR029001">
    <property type="entry name" value="ITPase-like_fam"/>
</dbReference>
<comment type="catalytic activity">
    <reaction evidence="3">
        <text>dTTP + H2O = dTMP + diphosphate + H(+)</text>
        <dbReference type="Rhea" id="RHEA:28534"/>
        <dbReference type="ChEBI" id="CHEBI:15377"/>
        <dbReference type="ChEBI" id="CHEBI:15378"/>
        <dbReference type="ChEBI" id="CHEBI:33019"/>
        <dbReference type="ChEBI" id="CHEBI:37568"/>
        <dbReference type="ChEBI" id="CHEBI:63528"/>
        <dbReference type="EC" id="3.6.1.9"/>
    </reaction>
</comment>
<gene>
    <name evidence="4" type="primary">maf</name>
    <name evidence="4" type="ORF">J0M35_07540</name>
</gene>
<accession>A0A8J7TLQ8</accession>
<protein>
    <recommendedName>
        <fullName evidence="3">dTTP/UTP pyrophosphatase</fullName>
        <shortName evidence="3">dTTPase/UTPase</shortName>
        <ecNumber evidence="3">3.6.1.9</ecNumber>
    </recommendedName>
    <alternativeName>
        <fullName evidence="3">Nucleoside triphosphate pyrophosphatase</fullName>
    </alternativeName>
    <alternativeName>
        <fullName evidence="3">Nucleotide pyrophosphatase</fullName>
        <shortName evidence="3">Nucleotide PPase</shortName>
    </alternativeName>
</protein>
<dbReference type="PANTHER" id="PTHR43213">
    <property type="entry name" value="BIFUNCTIONAL DTTP/UTP PYROPHOSPHATASE/METHYLTRANSFERASE PROTEIN-RELATED"/>
    <property type="match status" value="1"/>
</dbReference>
<dbReference type="NCBIfam" id="TIGR00172">
    <property type="entry name" value="maf"/>
    <property type="match status" value="1"/>
</dbReference>
<comment type="cofactor">
    <cofactor evidence="1 3">
        <name>a divalent metal cation</name>
        <dbReference type="ChEBI" id="CHEBI:60240"/>
    </cofactor>
</comment>
<dbReference type="SUPFAM" id="SSF52972">
    <property type="entry name" value="ITPase-like"/>
    <property type="match status" value="1"/>
</dbReference>
<evidence type="ECO:0000256" key="3">
    <source>
        <dbReference type="HAMAP-Rule" id="MF_00528"/>
    </source>
</evidence>
<dbReference type="EC" id="3.6.1.9" evidence="3"/>
<keyword evidence="3" id="KW-0546">Nucleotide metabolism</keyword>
<dbReference type="Pfam" id="PF02545">
    <property type="entry name" value="Maf"/>
    <property type="match status" value="1"/>
</dbReference>
<feature type="active site" description="Proton acceptor" evidence="3">
    <location>
        <position position="84"/>
    </location>
</feature>